<dbReference type="Pfam" id="PF00069">
    <property type="entry name" value="Pkinase"/>
    <property type="match status" value="1"/>
</dbReference>
<keyword evidence="3" id="KW-0808">Transferase</keyword>
<organism evidence="9 10">
    <name type="scientific">Vicia faba</name>
    <name type="common">Broad bean</name>
    <name type="synonym">Faba vulgaris</name>
    <dbReference type="NCBI Taxonomy" id="3906"/>
    <lineage>
        <taxon>Eukaryota</taxon>
        <taxon>Viridiplantae</taxon>
        <taxon>Streptophyta</taxon>
        <taxon>Embryophyta</taxon>
        <taxon>Tracheophyta</taxon>
        <taxon>Spermatophyta</taxon>
        <taxon>Magnoliopsida</taxon>
        <taxon>eudicotyledons</taxon>
        <taxon>Gunneridae</taxon>
        <taxon>Pentapetalae</taxon>
        <taxon>rosids</taxon>
        <taxon>fabids</taxon>
        <taxon>Fabales</taxon>
        <taxon>Fabaceae</taxon>
        <taxon>Papilionoideae</taxon>
        <taxon>50 kb inversion clade</taxon>
        <taxon>NPAAA clade</taxon>
        <taxon>Hologalegina</taxon>
        <taxon>IRL clade</taxon>
        <taxon>Fabeae</taxon>
        <taxon>Vicia</taxon>
    </lineage>
</organism>
<keyword evidence="6" id="KW-0067">ATP-binding</keyword>
<feature type="region of interest" description="Disordered" evidence="7">
    <location>
        <begin position="431"/>
        <end position="460"/>
    </location>
</feature>
<dbReference type="GO" id="GO:0005524">
    <property type="term" value="F:ATP binding"/>
    <property type="evidence" value="ECO:0007669"/>
    <property type="project" value="UniProtKB-KW"/>
</dbReference>
<evidence type="ECO:0000256" key="7">
    <source>
        <dbReference type="SAM" id="MobiDB-lite"/>
    </source>
</evidence>
<dbReference type="GO" id="GO:0000082">
    <property type="term" value="P:G1/S transition of mitotic cell cycle"/>
    <property type="evidence" value="ECO:0007669"/>
    <property type="project" value="TreeGrafter"/>
</dbReference>
<dbReference type="InterPro" id="IPR011009">
    <property type="entry name" value="Kinase-like_dom_sf"/>
</dbReference>
<dbReference type="AlphaFoldDB" id="A0AAV1A3D6"/>
<feature type="domain" description="Protein kinase" evidence="8">
    <location>
        <begin position="1"/>
        <end position="280"/>
    </location>
</feature>
<keyword evidence="2" id="KW-0723">Serine/threonine-protein kinase</keyword>
<dbReference type="GO" id="GO:0010389">
    <property type="term" value="P:regulation of G2/M transition of mitotic cell cycle"/>
    <property type="evidence" value="ECO:0007669"/>
    <property type="project" value="TreeGrafter"/>
</dbReference>
<protein>
    <recommendedName>
        <fullName evidence="1">cyclin-dependent kinase</fullName>
        <ecNumber evidence="1">2.7.11.22</ecNumber>
    </recommendedName>
</protein>
<dbReference type="EMBL" id="OX451738">
    <property type="protein sequence ID" value="CAI8604841.1"/>
    <property type="molecule type" value="Genomic_DNA"/>
</dbReference>
<dbReference type="SUPFAM" id="SSF56112">
    <property type="entry name" value="Protein kinase-like (PK-like)"/>
    <property type="match status" value="1"/>
</dbReference>
<evidence type="ECO:0000259" key="8">
    <source>
        <dbReference type="PROSITE" id="PS50011"/>
    </source>
</evidence>
<keyword evidence="4" id="KW-0547">Nucleotide-binding</keyword>
<dbReference type="InterPro" id="IPR000719">
    <property type="entry name" value="Prot_kinase_dom"/>
</dbReference>
<reference evidence="9 10" key="1">
    <citation type="submission" date="2023-01" db="EMBL/GenBank/DDBJ databases">
        <authorList>
            <person name="Kreplak J."/>
        </authorList>
    </citation>
    <scope>NUCLEOTIDE SEQUENCE [LARGE SCALE GENOMIC DNA]</scope>
</reference>
<dbReference type="GO" id="GO:0007165">
    <property type="term" value="P:signal transduction"/>
    <property type="evidence" value="ECO:0007669"/>
    <property type="project" value="TreeGrafter"/>
</dbReference>
<dbReference type="GO" id="GO:0030332">
    <property type="term" value="F:cyclin binding"/>
    <property type="evidence" value="ECO:0007669"/>
    <property type="project" value="TreeGrafter"/>
</dbReference>
<keyword evidence="10" id="KW-1185">Reference proteome</keyword>
<keyword evidence="5" id="KW-0418">Kinase</keyword>
<dbReference type="Gene3D" id="1.10.510.10">
    <property type="entry name" value="Transferase(Phosphotransferase) domain 1"/>
    <property type="match status" value="1"/>
</dbReference>
<dbReference type="PANTHER" id="PTHR24056">
    <property type="entry name" value="CELL DIVISION PROTEIN KINASE"/>
    <property type="match status" value="1"/>
</dbReference>
<name>A0AAV1A3D6_VICFA</name>
<evidence type="ECO:0000256" key="4">
    <source>
        <dbReference type="ARBA" id="ARBA00022741"/>
    </source>
</evidence>
<evidence type="ECO:0000313" key="10">
    <source>
        <dbReference type="Proteomes" id="UP001157006"/>
    </source>
</evidence>
<dbReference type="GO" id="GO:0000307">
    <property type="term" value="C:cyclin-dependent protein kinase holoenzyme complex"/>
    <property type="evidence" value="ECO:0007669"/>
    <property type="project" value="TreeGrafter"/>
</dbReference>
<evidence type="ECO:0000313" key="9">
    <source>
        <dbReference type="EMBL" id="CAI8604841.1"/>
    </source>
</evidence>
<evidence type="ECO:0000256" key="1">
    <source>
        <dbReference type="ARBA" id="ARBA00012425"/>
    </source>
</evidence>
<evidence type="ECO:0000256" key="2">
    <source>
        <dbReference type="ARBA" id="ARBA00022527"/>
    </source>
</evidence>
<gene>
    <name evidence="9" type="ORF">VFH_III152840</name>
</gene>
<accession>A0AAV1A3D6</accession>
<dbReference type="PROSITE" id="PS50011">
    <property type="entry name" value="PROTEIN_KINASE_DOM"/>
    <property type="match status" value="1"/>
</dbReference>
<evidence type="ECO:0000256" key="3">
    <source>
        <dbReference type="ARBA" id="ARBA00022679"/>
    </source>
</evidence>
<dbReference type="PANTHER" id="PTHR24056:SF254">
    <property type="entry name" value="CYCLIN-DEPENDENT KINASE 2"/>
    <property type="match status" value="1"/>
</dbReference>
<dbReference type="GO" id="GO:0005634">
    <property type="term" value="C:nucleus"/>
    <property type="evidence" value="ECO:0007669"/>
    <property type="project" value="TreeGrafter"/>
</dbReference>
<dbReference type="GO" id="GO:0004693">
    <property type="term" value="F:cyclin-dependent protein serine/threonine kinase activity"/>
    <property type="evidence" value="ECO:0007669"/>
    <property type="project" value="UniProtKB-EC"/>
</dbReference>
<dbReference type="GO" id="GO:0005737">
    <property type="term" value="C:cytoplasm"/>
    <property type="evidence" value="ECO:0007669"/>
    <property type="project" value="TreeGrafter"/>
</dbReference>
<dbReference type="GO" id="GO:0010468">
    <property type="term" value="P:regulation of gene expression"/>
    <property type="evidence" value="ECO:0007669"/>
    <property type="project" value="TreeGrafter"/>
</dbReference>
<dbReference type="Proteomes" id="UP001157006">
    <property type="component" value="Chromosome 3"/>
</dbReference>
<evidence type="ECO:0000256" key="5">
    <source>
        <dbReference type="ARBA" id="ARBA00022777"/>
    </source>
</evidence>
<dbReference type="InterPro" id="IPR050108">
    <property type="entry name" value="CDK"/>
</dbReference>
<dbReference type="EC" id="2.7.11.22" evidence="1"/>
<evidence type="ECO:0000256" key="6">
    <source>
        <dbReference type="ARBA" id="ARBA00022840"/>
    </source>
</evidence>
<sequence length="460" mass="50709">MPYTKEKGVAPVDVRVVVRSKSFSFFLFSSLPDITGFHHNHVFSSFQPPSTPSIFISTTHHHQQHFFLLPHFPLHLLQQPPPPSSLQSHRDLKPQNLLLDQQQGILKIADLGLGRAFTVPLKSYTHEIVTLWYRAPEVLLGSTTYSTRVDIWFVGCIFGGFAAVMCSGTQMEIPYKTSEESSGSSSSFSNEFAAIKMPLTPSPTPTHKKVNFLVTSHSVDAAPIVDSDSNNLGNLTTRGKSSSARSIMPKLNFPYNRTSSSDVEKAISLAPESPCEKPFVSGSGSVSLSKLFAPKIYRTSSLPVEEIGRVNNEFAFGGCLGASPYRSQGSIARTRSEPVDSKEKIIRKMDKFFRIIPSTPGAKEVKEWLKASAEKDTVKEWLKASAEKDTVNLIKDIVTPVNLIGYGLAFLGVAYYNHSKLQALKASETQKKALQNDEEAGRLLEQRDGEGTGRKIDSQN</sequence>
<proteinExistence type="predicted"/>
<dbReference type="SMART" id="SM00220">
    <property type="entry name" value="S_TKc"/>
    <property type="match status" value="1"/>
</dbReference>